<dbReference type="PANTHER" id="PTHR12966">
    <property type="entry name" value="NADH DEHYDROGENASE UBIQUINONE 1 ALPHA SUBCOMPLEX SUBUNIT 13"/>
    <property type="match status" value="1"/>
</dbReference>
<keyword evidence="9 11" id="KW-0496">Mitochondrion</keyword>
<keyword evidence="13" id="KW-1185">Reference proteome</keyword>
<keyword evidence="8" id="KW-1133">Transmembrane helix</keyword>
<evidence type="ECO:0000313" key="13">
    <source>
        <dbReference type="Proteomes" id="UP001431209"/>
    </source>
</evidence>
<reference evidence="12 13" key="1">
    <citation type="submission" date="2024-03" db="EMBL/GenBank/DDBJ databases">
        <title>The Acrasis kona genome and developmental transcriptomes reveal deep origins of eukaryotic multicellular pathways.</title>
        <authorList>
            <person name="Sheikh S."/>
            <person name="Fu C.-J."/>
            <person name="Brown M.W."/>
            <person name="Baldauf S.L."/>
        </authorList>
    </citation>
    <scope>NUCLEOTIDE SEQUENCE [LARGE SCALE GENOMIC DNA]</scope>
    <source>
        <strain evidence="12 13">ATCC MYA-3509</strain>
    </source>
</reference>
<dbReference type="GO" id="GO:0005743">
    <property type="term" value="C:mitochondrial inner membrane"/>
    <property type="evidence" value="ECO:0007669"/>
    <property type="project" value="UniProtKB-SubCell"/>
</dbReference>
<evidence type="ECO:0000256" key="11">
    <source>
        <dbReference type="RuleBase" id="RU368034"/>
    </source>
</evidence>
<dbReference type="GO" id="GO:0045271">
    <property type="term" value="C:respiratory chain complex I"/>
    <property type="evidence" value="ECO:0007669"/>
    <property type="project" value="UniProtKB-UniRule"/>
</dbReference>
<evidence type="ECO:0000256" key="10">
    <source>
        <dbReference type="ARBA" id="ARBA00023136"/>
    </source>
</evidence>
<gene>
    <name evidence="12" type="ORF">AKO1_014254</name>
</gene>
<dbReference type="AlphaFoldDB" id="A0AAW2YZ72"/>
<organism evidence="12 13">
    <name type="scientific">Acrasis kona</name>
    <dbReference type="NCBI Taxonomy" id="1008807"/>
    <lineage>
        <taxon>Eukaryota</taxon>
        <taxon>Discoba</taxon>
        <taxon>Heterolobosea</taxon>
        <taxon>Tetramitia</taxon>
        <taxon>Eutetramitia</taxon>
        <taxon>Acrasidae</taxon>
        <taxon>Acrasis</taxon>
    </lineage>
</organism>
<dbReference type="Proteomes" id="UP001431209">
    <property type="component" value="Unassembled WGS sequence"/>
</dbReference>
<comment type="function">
    <text evidence="11">Complex I functions in the transfer of electrons from NADH to the respiratory chain. Accessory subunit of the mitochondrial membrane respiratory chain NADH dehydrogenase (Complex I), that is believed not to be involved in catalysis.</text>
</comment>
<evidence type="ECO:0000256" key="4">
    <source>
        <dbReference type="ARBA" id="ARBA00022660"/>
    </source>
</evidence>
<keyword evidence="10" id="KW-0472">Membrane</keyword>
<keyword evidence="6 11" id="KW-0999">Mitochondrion inner membrane</keyword>
<evidence type="ECO:0000256" key="5">
    <source>
        <dbReference type="ARBA" id="ARBA00022692"/>
    </source>
</evidence>
<comment type="similarity">
    <text evidence="2 11">Belongs to the complex I NDUFA13 subunit family.</text>
</comment>
<comment type="subcellular location">
    <subcellularLocation>
        <location evidence="1 11">Mitochondrion inner membrane</location>
        <topology evidence="1 11">Single-pass membrane protein</topology>
        <orientation evidence="1 11">Matrix side</orientation>
    </subcellularLocation>
</comment>
<keyword evidence="4 11" id="KW-0679">Respiratory chain</keyword>
<evidence type="ECO:0000256" key="1">
    <source>
        <dbReference type="ARBA" id="ARBA00004298"/>
    </source>
</evidence>
<keyword evidence="5" id="KW-0812">Transmembrane</keyword>
<dbReference type="PANTHER" id="PTHR12966:SF0">
    <property type="entry name" value="NADH DEHYDROGENASE [UBIQUINONE] 1 ALPHA SUBCOMPLEX SUBUNIT 13"/>
    <property type="match status" value="1"/>
</dbReference>
<evidence type="ECO:0000256" key="6">
    <source>
        <dbReference type="ARBA" id="ARBA00022792"/>
    </source>
</evidence>
<sequence length="157" mass="18148">MLSGSRGLFFRSNLPRRQEGDVIRPSNYTNSQPLAAMGPRVSNEPQLIQDMPPKGGYPPIRVRRNLRQRLWGAKTLTIIGTLTMLYGWYKLAQGWAFEEMHKKASKQLHSNMIPFLQGERDIAEAVKNRADKKALDKFMKDSPDFNIDEKFFHVERN</sequence>
<evidence type="ECO:0000256" key="3">
    <source>
        <dbReference type="ARBA" id="ARBA00022448"/>
    </source>
</evidence>
<name>A0AAW2YZ72_9EUKA</name>
<comment type="caution">
    <text evidence="12">The sequence shown here is derived from an EMBL/GenBank/DDBJ whole genome shotgun (WGS) entry which is preliminary data.</text>
</comment>
<evidence type="ECO:0000256" key="8">
    <source>
        <dbReference type="ARBA" id="ARBA00022989"/>
    </source>
</evidence>
<dbReference type="InterPro" id="IPR009346">
    <property type="entry name" value="GRIM-19"/>
</dbReference>
<protein>
    <recommendedName>
        <fullName evidence="11">NADH dehydrogenase [ubiquinone] 1 alpha subcomplex subunit 13</fullName>
    </recommendedName>
</protein>
<keyword evidence="3 11" id="KW-0813">Transport</keyword>
<evidence type="ECO:0000313" key="12">
    <source>
        <dbReference type="EMBL" id="KAL0482748.1"/>
    </source>
</evidence>
<evidence type="ECO:0000256" key="7">
    <source>
        <dbReference type="ARBA" id="ARBA00022982"/>
    </source>
</evidence>
<dbReference type="EMBL" id="JAOPGA020000886">
    <property type="protein sequence ID" value="KAL0482748.1"/>
    <property type="molecule type" value="Genomic_DNA"/>
</dbReference>
<dbReference type="Pfam" id="PF06212">
    <property type="entry name" value="GRIM-19"/>
    <property type="match status" value="1"/>
</dbReference>
<evidence type="ECO:0000256" key="9">
    <source>
        <dbReference type="ARBA" id="ARBA00023128"/>
    </source>
</evidence>
<accession>A0AAW2YZ72</accession>
<evidence type="ECO:0000256" key="2">
    <source>
        <dbReference type="ARBA" id="ARBA00007312"/>
    </source>
</evidence>
<proteinExistence type="inferred from homology"/>
<keyword evidence="7 11" id="KW-0249">Electron transport</keyword>